<feature type="binding site" evidence="6">
    <location>
        <position position="62"/>
    </location>
    <ligand>
        <name>molybdate</name>
        <dbReference type="ChEBI" id="CHEBI:36264"/>
    </ligand>
</feature>
<feature type="binding site" evidence="6">
    <location>
        <position position="149"/>
    </location>
    <ligand>
        <name>molybdate</name>
        <dbReference type="ChEBI" id="CHEBI:36264"/>
    </ligand>
</feature>
<evidence type="ECO:0000256" key="7">
    <source>
        <dbReference type="SAM" id="SignalP"/>
    </source>
</evidence>
<dbReference type="PANTHER" id="PTHR30632:SF17">
    <property type="entry name" value="MOLYBDATE-BINDING PROTEIN MODA"/>
    <property type="match status" value="1"/>
</dbReference>
<dbReference type="InterPro" id="IPR005950">
    <property type="entry name" value="ModA"/>
</dbReference>
<dbReference type="Pfam" id="PF13531">
    <property type="entry name" value="SBP_bac_11"/>
    <property type="match status" value="1"/>
</dbReference>
<dbReference type="AlphaFoldDB" id="A0A4V2Z7J8"/>
<dbReference type="GO" id="GO:0030973">
    <property type="term" value="F:molybdate ion binding"/>
    <property type="evidence" value="ECO:0007669"/>
    <property type="project" value="TreeGrafter"/>
</dbReference>
<dbReference type="OrthoDB" id="9785015at2"/>
<evidence type="ECO:0000256" key="4">
    <source>
        <dbReference type="ARBA" id="ARBA00022729"/>
    </source>
</evidence>
<dbReference type="PANTHER" id="PTHR30632">
    <property type="entry name" value="MOLYBDATE-BINDING PERIPLASMIC PROTEIN"/>
    <property type="match status" value="1"/>
</dbReference>
<evidence type="ECO:0000256" key="1">
    <source>
        <dbReference type="ARBA" id="ARBA00009175"/>
    </source>
</evidence>
<organism evidence="8 9">
    <name type="scientific">Antarcticimicrobium sediminis</name>
    <dbReference type="NCBI Taxonomy" id="2546227"/>
    <lineage>
        <taxon>Bacteria</taxon>
        <taxon>Pseudomonadati</taxon>
        <taxon>Pseudomonadota</taxon>
        <taxon>Alphaproteobacteria</taxon>
        <taxon>Rhodobacterales</taxon>
        <taxon>Paracoccaceae</taxon>
        <taxon>Antarcticimicrobium</taxon>
    </lineage>
</organism>
<feature type="binding site" evidence="6">
    <location>
        <position position="194"/>
    </location>
    <ligand>
        <name>molybdate</name>
        <dbReference type="ChEBI" id="CHEBI:36264"/>
    </ligand>
</feature>
<evidence type="ECO:0000256" key="5">
    <source>
        <dbReference type="ARBA" id="ARBA00062515"/>
    </source>
</evidence>
<comment type="caution">
    <text evidence="8">The sequence shown here is derived from an EMBL/GenBank/DDBJ whole genome shotgun (WGS) entry which is preliminary data.</text>
</comment>
<evidence type="ECO:0000256" key="2">
    <source>
        <dbReference type="ARBA" id="ARBA00022505"/>
    </source>
</evidence>
<name>A0A4V2Z7J8_9RHOB</name>
<reference evidence="8 9" key="1">
    <citation type="submission" date="2019-03" db="EMBL/GenBank/DDBJ databases">
        <authorList>
            <person name="Zhang S."/>
        </authorList>
    </citation>
    <scope>NUCLEOTIDE SEQUENCE [LARGE SCALE GENOMIC DNA]</scope>
    <source>
        <strain evidence="8 9">S4J41</strain>
    </source>
</reference>
<evidence type="ECO:0000313" key="8">
    <source>
        <dbReference type="EMBL" id="TDE36736.1"/>
    </source>
</evidence>
<sequence>MPRPPRAALLSLSLVLFGGGAALQAGTTTVFAAASLKNAMDEVAAAYQGETGNQMLPSFAGSSKLARQIQQGAPAQIFVSANPGWMDLLDQDSLLAKDSRTDLLLNAIVLIAGPGAEADLAIKIDPQTDLVGALHQGHLAMALVDAVPAGIYGKAALTSLGLWDGVADRVAQADNVRAALRLVASGEAPLGIVYATDAAADASVRVLDTFPADSHPAIVYPAAILKEGDSAETRTAFGFLTGDTARAIFLRHGFGVAGD</sequence>
<dbReference type="PIRSF" id="PIRSF004846">
    <property type="entry name" value="ModA"/>
    <property type="match status" value="1"/>
</dbReference>
<dbReference type="GO" id="GO:0015689">
    <property type="term" value="P:molybdate ion transport"/>
    <property type="evidence" value="ECO:0007669"/>
    <property type="project" value="InterPro"/>
</dbReference>
<keyword evidence="3 6" id="KW-0479">Metal-binding</keyword>
<accession>A0A4V2Z7J8</accession>
<dbReference type="RefSeq" id="WP_132830249.1">
    <property type="nucleotide sequence ID" value="NZ_SMFP01000009.1"/>
</dbReference>
<protein>
    <submittedName>
        <fullName evidence="8">Molybdate ABC transporter substrate-binding protein</fullName>
    </submittedName>
</protein>
<dbReference type="GO" id="GO:0030288">
    <property type="term" value="C:outer membrane-bounded periplasmic space"/>
    <property type="evidence" value="ECO:0007669"/>
    <property type="project" value="TreeGrafter"/>
</dbReference>
<evidence type="ECO:0000256" key="3">
    <source>
        <dbReference type="ARBA" id="ARBA00022723"/>
    </source>
</evidence>
<keyword evidence="4 7" id="KW-0732">Signal</keyword>
<feature type="binding site" evidence="6">
    <location>
        <position position="35"/>
    </location>
    <ligand>
        <name>molybdate</name>
        <dbReference type="ChEBI" id="CHEBI:36264"/>
    </ligand>
</feature>
<proteinExistence type="inferred from homology"/>
<dbReference type="Proteomes" id="UP000294662">
    <property type="component" value="Unassembled WGS sequence"/>
</dbReference>
<dbReference type="NCBIfam" id="TIGR01256">
    <property type="entry name" value="modA"/>
    <property type="match status" value="1"/>
</dbReference>
<dbReference type="FunFam" id="3.40.190.10:FF:000035">
    <property type="entry name" value="Molybdate ABC transporter substrate-binding protein"/>
    <property type="match status" value="1"/>
</dbReference>
<comment type="subunit">
    <text evidence="5">The complex is composed of two ATP-binding proteins (ModC), two transmembrane proteins (ModB) and a solute-binding protein (ModA).</text>
</comment>
<dbReference type="EMBL" id="SMFP01000009">
    <property type="protein sequence ID" value="TDE36736.1"/>
    <property type="molecule type" value="Genomic_DNA"/>
</dbReference>
<keyword evidence="2 6" id="KW-0500">Molybdenum</keyword>
<dbReference type="Gene3D" id="3.40.190.10">
    <property type="entry name" value="Periplasmic binding protein-like II"/>
    <property type="match status" value="2"/>
</dbReference>
<feature type="chain" id="PRO_5020465143" evidence="7">
    <location>
        <begin position="25"/>
        <end position="259"/>
    </location>
</feature>
<keyword evidence="9" id="KW-1185">Reference proteome</keyword>
<dbReference type="GO" id="GO:0046872">
    <property type="term" value="F:metal ion binding"/>
    <property type="evidence" value="ECO:0007669"/>
    <property type="project" value="UniProtKB-KW"/>
</dbReference>
<feature type="signal peptide" evidence="7">
    <location>
        <begin position="1"/>
        <end position="24"/>
    </location>
</feature>
<feature type="binding site" evidence="6">
    <location>
        <position position="176"/>
    </location>
    <ligand>
        <name>molybdate</name>
        <dbReference type="ChEBI" id="CHEBI:36264"/>
    </ligand>
</feature>
<comment type="similarity">
    <text evidence="1">Belongs to the bacterial solute-binding protein ModA family.</text>
</comment>
<evidence type="ECO:0000256" key="6">
    <source>
        <dbReference type="PIRSR" id="PIRSR004846-1"/>
    </source>
</evidence>
<dbReference type="SUPFAM" id="SSF53850">
    <property type="entry name" value="Periplasmic binding protein-like II"/>
    <property type="match status" value="1"/>
</dbReference>
<dbReference type="InterPro" id="IPR050682">
    <property type="entry name" value="ModA/WtpA"/>
</dbReference>
<gene>
    <name evidence="8" type="primary">modA</name>
    <name evidence="8" type="ORF">E1B25_14575</name>
</gene>
<evidence type="ECO:0000313" key="9">
    <source>
        <dbReference type="Proteomes" id="UP000294662"/>
    </source>
</evidence>
<dbReference type="GO" id="GO:1901359">
    <property type="term" value="F:tungstate binding"/>
    <property type="evidence" value="ECO:0007669"/>
    <property type="project" value="UniProtKB-ARBA"/>
</dbReference>